<dbReference type="STRING" id="349095.SAMN05660299_01466"/>
<dbReference type="GO" id="GO:0030983">
    <property type="term" value="F:mismatched DNA binding"/>
    <property type="evidence" value="ECO:0007669"/>
    <property type="project" value="InterPro"/>
</dbReference>
<name>A0A1G9VPJ0_9FIRM</name>
<dbReference type="AlphaFoldDB" id="A0A1G9VPJ0"/>
<keyword evidence="6" id="KW-1185">Reference proteome</keyword>
<dbReference type="Gene3D" id="3.40.50.300">
    <property type="entry name" value="P-loop containing nucleotide triphosphate hydrolases"/>
    <property type="match status" value="1"/>
</dbReference>
<proteinExistence type="predicted"/>
<feature type="domain" description="DNA mismatch repair proteins mutS family" evidence="4">
    <location>
        <begin position="4"/>
        <end position="63"/>
    </location>
</feature>
<dbReference type="InterPro" id="IPR027417">
    <property type="entry name" value="P-loop_NTPase"/>
</dbReference>
<protein>
    <submittedName>
        <fullName evidence="5">MutS domain V</fullName>
    </submittedName>
</protein>
<dbReference type="Pfam" id="PF00488">
    <property type="entry name" value="MutS_V"/>
    <property type="match status" value="1"/>
</dbReference>
<evidence type="ECO:0000313" key="5">
    <source>
        <dbReference type="EMBL" id="SDM73901.1"/>
    </source>
</evidence>
<reference evidence="5 6" key="1">
    <citation type="submission" date="2016-10" db="EMBL/GenBank/DDBJ databases">
        <authorList>
            <person name="de Groot N.N."/>
        </authorList>
    </citation>
    <scope>NUCLEOTIDE SEQUENCE [LARGE SCALE GENOMIC DNA]</scope>
    <source>
        <strain evidence="5 6">DSM 16981</strain>
    </source>
</reference>
<dbReference type="EMBL" id="FNHQ01000012">
    <property type="protein sequence ID" value="SDM73901.1"/>
    <property type="molecule type" value="Genomic_DNA"/>
</dbReference>
<keyword evidence="1" id="KW-0547">Nucleotide-binding</keyword>
<evidence type="ECO:0000256" key="1">
    <source>
        <dbReference type="ARBA" id="ARBA00022741"/>
    </source>
</evidence>
<dbReference type="Proteomes" id="UP000199309">
    <property type="component" value="Unassembled WGS sequence"/>
</dbReference>
<dbReference type="GO" id="GO:0005524">
    <property type="term" value="F:ATP binding"/>
    <property type="evidence" value="ECO:0007669"/>
    <property type="project" value="UniProtKB-KW"/>
</dbReference>
<gene>
    <name evidence="5" type="ORF">SAMN05660299_01466</name>
</gene>
<dbReference type="InterPro" id="IPR000432">
    <property type="entry name" value="DNA_mismatch_repair_MutS_C"/>
</dbReference>
<keyword evidence="2" id="KW-0067">ATP-binding</keyword>
<evidence type="ECO:0000256" key="2">
    <source>
        <dbReference type="ARBA" id="ARBA00022840"/>
    </source>
</evidence>
<evidence type="ECO:0000256" key="3">
    <source>
        <dbReference type="ARBA" id="ARBA00023125"/>
    </source>
</evidence>
<evidence type="ECO:0000259" key="4">
    <source>
        <dbReference type="Pfam" id="PF00488"/>
    </source>
</evidence>
<sequence length="129" mass="13688">MAGQYDKIKNYTVAVKERGRSIKFLRRIIPGGADRSYGLHVARLAGLPEGLLKRAEVILSELEAQGGPSVSSGFSQASGPAADDGFGDLFANPVIDKLMGVDVSSMTPIEAISFLYSLQKEAKEGSGKN</sequence>
<accession>A0A1G9VPJ0</accession>
<evidence type="ECO:0000313" key="6">
    <source>
        <dbReference type="Proteomes" id="UP000199309"/>
    </source>
</evidence>
<dbReference type="GO" id="GO:0006298">
    <property type="term" value="P:mismatch repair"/>
    <property type="evidence" value="ECO:0007669"/>
    <property type="project" value="InterPro"/>
</dbReference>
<organism evidence="5 6">
    <name type="scientific">Megasphaera paucivorans</name>
    <dbReference type="NCBI Taxonomy" id="349095"/>
    <lineage>
        <taxon>Bacteria</taxon>
        <taxon>Bacillati</taxon>
        <taxon>Bacillota</taxon>
        <taxon>Negativicutes</taxon>
        <taxon>Veillonellales</taxon>
        <taxon>Veillonellaceae</taxon>
        <taxon>Megasphaera</taxon>
    </lineage>
</organism>
<keyword evidence="3" id="KW-0238">DNA-binding</keyword>